<comment type="caution">
    <text evidence="2">The sequence shown here is derived from an EMBL/GenBank/DDBJ whole genome shotgun (WGS) entry which is preliminary data.</text>
</comment>
<feature type="region of interest" description="Disordered" evidence="1">
    <location>
        <begin position="456"/>
        <end position="543"/>
    </location>
</feature>
<dbReference type="Proteomes" id="UP001107558">
    <property type="component" value="Chromosome 4"/>
</dbReference>
<feature type="region of interest" description="Disordered" evidence="1">
    <location>
        <begin position="819"/>
        <end position="839"/>
    </location>
</feature>
<feature type="compositionally biased region" description="Basic residues" evidence="1">
    <location>
        <begin position="526"/>
        <end position="537"/>
    </location>
</feature>
<accession>A0A9J6BIX0</accession>
<feature type="region of interest" description="Disordered" evidence="1">
    <location>
        <begin position="714"/>
        <end position="755"/>
    </location>
</feature>
<protein>
    <submittedName>
        <fullName evidence="2">Uncharacterized protein</fullName>
    </submittedName>
</protein>
<sequence length="988" mass="114674">MSPQSMNQTEIDIERHVLSQTKKLSDGTFEKIFIRNPRGENGFFSYNCRLCGVANLNGERSLQTHITGRKHQQRLYVDYIPDAYQFRAKATNNKPQPIIYPGEPIPPGFEDEMPTESYLSSIIMNVEKPLIGLEYVVELLDSKAKEPLYVCILCDKRCDPRNIIAQVTSHRHRMKYLDFHFPALMKILNVTKKFNLDMAYREEVLTHISRELETLFGRQKLPVFEYKDFEKRKTDIMENIKKGKHFSEDDFPNSEKILLEKFKIKENQDLDEVSSNSEDDFKEFTEKENKKSVRFNDKRPEKSLRDRDHGDRYGIDYLTHKVPTPSTSSFKLANTLPKRFITPRELQESSNQKMQEQYIVEKYKTTLEYAKKDIENKYKQHERNPENHPKYSEEWKEFWARRYRELIAEGKDANSYDYRPEWINFWTRRVKELYDLEIEAKKKEIQKKLKMTPEQVKKIELDLQQRRSRSRSRSPPRKRPSRSPIEISDESSDDDRPSRSGSSSRRRRMDVDDDDRSRSYDSSYRRSNRRDRSRSRSRSVSPEIEADKEINLVTVCRLLSVLETELGILAPKIIELLSRGLAMEKSQANSCDNLLLTNDNMILMETAKEKLKGGLSAGLIAKEKVSAVKKAIMNIAKLIFEVNERKPKMIVEKPKEKVNVAPSSMVVDRPAITAAETARLEIARVIAAALAEQGKEDLPAEELEALIESFLSEQDEEMKEEKKDEEVKKTKEEKVTTVEAPKRREEDSSNGLENLTDDDLKTLLRNFSELTSDEQNHLIAYLSKIERTDAARVEKLRKYVDIGDDEVNEDDEMDTEEVLASPANKKSPIHNADLSDDDYPDDPVVPMKDVRMSNQISNPIIANPTMLANDLMSSLEASMPMPIQQQQWDMSAMQMQQGMPAMFPSFEPVYSTSQIAAQQEYYNQQMEASLTANPWPQTSAATFMSEDYMPNKNMEQFRQHAPQAHVSYKKRIERTNNLQLTGKGAKKK</sequence>
<organism evidence="2 3">
    <name type="scientific">Polypedilum vanderplanki</name>
    <name type="common">Sleeping chironomid midge</name>
    <dbReference type="NCBI Taxonomy" id="319348"/>
    <lineage>
        <taxon>Eukaryota</taxon>
        <taxon>Metazoa</taxon>
        <taxon>Ecdysozoa</taxon>
        <taxon>Arthropoda</taxon>
        <taxon>Hexapoda</taxon>
        <taxon>Insecta</taxon>
        <taxon>Pterygota</taxon>
        <taxon>Neoptera</taxon>
        <taxon>Endopterygota</taxon>
        <taxon>Diptera</taxon>
        <taxon>Nematocera</taxon>
        <taxon>Chironomoidea</taxon>
        <taxon>Chironomidae</taxon>
        <taxon>Chironominae</taxon>
        <taxon>Polypedilum</taxon>
        <taxon>Polypedilum</taxon>
    </lineage>
</organism>
<proteinExistence type="predicted"/>
<reference evidence="2" key="1">
    <citation type="submission" date="2021-03" db="EMBL/GenBank/DDBJ databases">
        <title>Chromosome level genome of the anhydrobiotic midge Polypedilum vanderplanki.</title>
        <authorList>
            <person name="Yoshida Y."/>
            <person name="Kikawada T."/>
            <person name="Gusev O."/>
        </authorList>
    </citation>
    <scope>NUCLEOTIDE SEQUENCE</scope>
    <source>
        <strain evidence="2">NIAS01</strain>
        <tissue evidence="2">Whole body or cell culture</tissue>
    </source>
</reference>
<evidence type="ECO:0000256" key="1">
    <source>
        <dbReference type="SAM" id="MobiDB-lite"/>
    </source>
</evidence>
<name>A0A9J6BIX0_POLVA</name>
<evidence type="ECO:0000313" key="2">
    <source>
        <dbReference type="EMBL" id="KAG5669658.1"/>
    </source>
</evidence>
<keyword evidence="3" id="KW-1185">Reference proteome</keyword>
<feature type="compositionally biased region" description="Basic and acidic residues" evidence="1">
    <location>
        <begin position="719"/>
        <end position="747"/>
    </location>
</feature>
<dbReference type="AlphaFoldDB" id="A0A9J6BIX0"/>
<dbReference type="OrthoDB" id="5877502at2759"/>
<feature type="compositionally biased region" description="Basic and acidic residues" evidence="1">
    <location>
        <begin position="456"/>
        <end position="465"/>
    </location>
</feature>
<gene>
    <name evidence="2" type="ORF">PVAND_017541</name>
</gene>
<feature type="region of interest" description="Disordered" evidence="1">
    <location>
        <begin position="274"/>
        <end position="309"/>
    </location>
</feature>
<evidence type="ECO:0000313" key="3">
    <source>
        <dbReference type="Proteomes" id="UP001107558"/>
    </source>
</evidence>
<dbReference type="EMBL" id="JADBJN010000004">
    <property type="protein sequence ID" value="KAG5669658.1"/>
    <property type="molecule type" value="Genomic_DNA"/>
</dbReference>
<feature type="compositionally biased region" description="Basic and acidic residues" evidence="1">
    <location>
        <begin position="282"/>
        <end position="309"/>
    </location>
</feature>
<feature type="compositionally biased region" description="Basic residues" evidence="1">
    <location>
        <begin position="466"/>
        <end position="481"/>
    </location>
</feature>